<evidence type="ECO:0000256" key="3">
    <source>
        <dbReference type="ARBA" id="ARBA00022833"/>
    </source>
</evidence>
<protein>
    <recommendedName>
        <fullName evidence="6">DNA-directed RNA polymerase</fullName>
    </recommendedName>
</protein>
<proteinExistence type="predicted"/>
<accession>A0A6C0AIX0</accession>
<dbReference type="PANTHER" id="PTHR23431">
    <property type="entry name" value="DNA-DIRECTED RNA POLYMERASES I, II, AND III SUBUNIT RPABC5 FAMILY MEMBER"/>
    <property type="match status" value="1"/>
</dbReference>
<keyword evidence="1" id="KW-0240">DNA-directed RNA polymerase</keyword>
<evidence type="ECO:0000256" key="4">
    <source>
        <dbReference type="ARBA" id="ARBA00023163"/>
    </source>
</evidence>
<dbReference type="GO" id="GO:0003677">
    <property type="term" value="F:DNA binding"/>
    <property type="evidence" value="ECO:0007669"/>
    <property type="project" value="InterPro"/>
</dbReference>
<evidence type="ECO:0000313" key="5">
    <source>
        <dbReference type="EMBL" id="QHS79596.1"/>
    </source>
</evidence>
<keyword evidence="3" id="KW-0862">Zinc</keyword>
<dbReference type="Gene3D" id="1.10.10.60">
    <property type="entry name" value="Homeodomain-like"/>
    <property type="match status" value="1"/>
</dbReference>
<dbReference type="GO" id="GO:0003899">
    <property type="term" value="F:DNA-directed RNA polymerase activity"/>
    <property type="evidence" value="ECO:0007669"/>
    <property type="project" value="InterPro"/>
</dbReference>
<dbReference type="PANTHER" id="PTHR23431:SF3">
    <property type="entry name" value="DNA-DIRECTED RNA POLYMERASES I, II, AND III SUBUNIT RPABC5"/>
    <property type="match status" value="1"/>
</dbReference>
<organism evidence="5">
    <name type="scientific">viral metagenome</name>
    <dbReference type="NCBI Taxonomy" id="1070528"/>
    <lineage>
        <taxon>unclassified sequences</taxon>
        <taxon>metagenomes</taxon>
        <taxon>organismal metagenomes</taxon>
    </lineage>
</organism>
<evidence type="ECO:0000256" key="2">
    <source>
        <dbReference type="ARBA" id="ARBA00022723"/>
    </source>
</evidence>
<dbReference type="AlphaFoldDB" id="A0A6C0AIX0"/>
<keyword evidence="4" id="KW-0804">Transcription</keyword>
<dbReference type="GO" id="GO:0006351">
    <property type="term" value="P:DNA-templated transcription"/>
    <property type="evidence" value="ECO:0007669"/>
    <property type="project" value="InterPro"/>
</dbReference>
<evidence type="ECO:0008006" key="6">
    <source>
        <dbReference type="Google" id="ProtNLM"/>
    </source>
</evidence>
<dbReference type="GO" id="GO:0008270">
    <property type="term" value="F:zinc ion binding"/>
    <property type="evidence" value="ECO:0007669"/>
    <property type="project" value="TreeGrafter"/>
</dbReference>
<sequence length="76" mass="8662">MPPDIRCYTCNNILAGKWMEYLKLVEQGKKADGRTGDTIPYLTKTTSKTAEGRAMDTLGLTRECCRRHFLTHVELL</sequence>
<dbReference type="InterPro" id="IPR023580">
    <property type="entry name" value="RNA_pol_su_RPB10"/>
</dbReference>
<dbReference type="InterPro" id="IPR000268">
    <property type="entry name" value="RPABC5/Rpb10"/>
</dbReference>
<keyword evidence="2" id="KW-0479">Metal-binding</keyword>
<dbReference type="EMBL" id="MN740650">
    <property type="protein sequence ID" value="QHS79596.1"/>
    <property type="molecule type" value="Genomic_DNA"/>
</dbReference>
<dbReference type="SUPFAM" id="SSF46924">
    <property type="entry name" value="RNA polymerase subunit RPB10"/>
    <property type="match status" value="1"/>
</dbReference>
<evidence type="ECO:0000256" key="1">
    <source>
        <dbReference type="ARBA" id="ARBA00022478"/>
    </source>
</evidence>
<name>A0A6C0AIX0_9ZZZZ</name>
<dbReference type="Pfam" id="PF01194">
    <property type="entry name" value="RNA_pol_N"/>
    <property type="match status" value="1"/>
</dbReference>
<reference evidence="5" key="1">
    <citation type="journal article" date="2020" name="Nature">
        <title>Giant virus diversity and host interactions through global metagenomics.</title>
        <authorList>
            <person name="Schulz F."/>
            <person name="Roux S."/>
            <person name="Paez-Espino D."/>
            <person name="Jungbluth S."/>
            <person name="Walsh D.A."/>
            <person name="Denef V.J."/>
            <person name="McMahon K.D."/>
            <person name="Konstantinidis K.T."/>
            <person name="Eloe-Fadrosh E.A."/>
            <person name="Kyrpides N.C."/>
            <person name="Woyke T."/>
        </authorList>
    </citation>
    <scope>NUCLEOTIDE SEQUENCE</scope>
    <source>
        <strain evidence="5">GVMAG-S-1035303-20</strain>
    </source>
</reference>
<dbReference type="GO" id="GO:0000428">
    <property type="term" value="C:DNA-directed RNA polymerase complex"/>
    <property type="evidence" value="ECO:0007669"/>
    <property type="project" value="UniProtKB-KW"/>
</dbReference>